<evidence type="ECO:0000256" key="1">
    <source>
        <dbReference type="SAM" id="MobiDB-lite"/>
    </source>
</evidence>
<dbReference type="Proteomes" id="UP000517759">
    <property type="component" value="Unassembled WGS sequence"/>
</dbReference>
<comment type="caution">
    <text evidence="4">The sequence shown here is derived from an EMBL/GenBank/DDBJ whole genome shotgun (WGS) entry which is preliminary data.</text>
</comment>
<evidence type="ECO:0000313" key="4">
    <source>
        <dbReference type="EMBL" id="MBB3904842.1"/>
    </source>
</evidence>
<feature type="region of interest" description="Disordered" evidence="1">
    <location>
        <begin position="22"/>
        <end position="96"/>
    </location>
</feature>
<evidence type="ECO:0000256" key="2">
    <source>
        <dbReference type="SAM" id="SignalP"/>
    </source>
</evidence>
<proteinExistence type="predicted"/>
<reference evidence="4 5" key="3">
    <citation type="submission" date="2020-08" db="EMBL/GenBank/DDBJ databases">
        <title>Genomic Encyclopedia of Type Strains, Phase IV (KMG-IV): sequencing the most valuable type-strain genomes for metagenomic binning, comparative biology and taxonomic classification.</title>
        <authorList>
            <person name="Goeker M."/>
        </authorList>
    </citation>
    <scope>NUCLEOTIDE SEQUENCE [LARGE SCALE GENOMIC DNA]</scope>
    <source>
        <strain evidence="4 5">DSM 24105</strain>
    </source>
</reference>
<sequence>MYRTTSAVAALLFAAAPAFAQSDRGNAAQPNQPVPQTGQTSGGPRQTPPAPEPMPGPGTSGAATNAGAVDSAKGGNAAQTNKPVPNVGGTSGGPAR</sequence>
<protein>
    <recommendedName>
        <fullName evidence="7">Proteophosphoglycan ppg4</fullName>
    </recommendedName>
</protein>
<dbReference type="Proteomes" id="UP001156881">
    <property type="component" value="Unassembled WGS sequence"/>
</dbReference>
<reference evidence="6" key="2">
    <citation type="journal article" date="2019" name="Int. J. Syst. Evol. Microbiol.">
        <title>The Global Catalogue of Microorganisms (GCM) 10K type strain sequencing project: providing services to taxonomists for standard genome sequencing and annotation.</title>
        <authorList>
            <consortium name="The Broad Institute Genomics Platform"/>
            <consortium name="The Broad Institute Genome Sequencing Center for Infectious Disease"/>
            <person name="Wu L."/>
            <person name="Ma J."/>
        </authorList>
    </citation>
    <scope>NUCLEOTIDE SEQUENCE [LARGE SCALE GENOMIC DNA]</scope>
    <source>
        <strain evidence="6">NBRC 107710</strain>
    </source>
</reference>
<dbReference type="RefSeq" id="WP_183509104.1">
    <property type="nucleotide sequence ID" value="NZ_BSPG01000021.1"/>
</dbReference>
<name>A0A7W6AK11_9HYPH</name>
<keyword evidence="6" id="KW-1185">Reference proteome</keyword>
<keyword evidence="2" id="KW-0732">Signal</keyword>
<organism evidence="4 5">
    <name type="scientific">Methylobacterium brachythecii</name>
    <dbReference type="NCBI Taxonomy" id="1176177"/>
    <lineage>
        <taxon>Bacteria</taxon>
        <taxon>Pseudomonadati</taxon>
        <taxon>Pseudomonadota</taxon>
        <taxon>Alphaproteobacteria</taxon>
        <taxon>Hyphomicrobiales</taxon>
        <taxon>Methylobacteriaceae</taxon>
        <taxon>Methylobacterium</taxon>
    </lineage>
</organism>
<dbReference type="EMBL" id="JACIDN010000009">
    <property type="protein sequence ID" value="MBB3904842.1"/>
    <property type="molecule type" value="Genomic_DNA"/>
</dbReference>
<evidence type="ECO:0000313" key="6">
    <source>
        <dbReference type="Proteomes" id="UP001156881"/>
    </source>
</evidence>
<gene>
    <name evidence="3" type="ORF">GCM10007884_33840</name>
    <name evidence="4" type="ORF">GGR33_004368</name>
</gene>
<dbReference type="EMBL" id="BSPG01000021">
    <property type="protein sequence ID" value="GLS45394.1"/>
    <property type="molecule type" value="Genomic_DNA"/>
</dbReference>
<feature type="compositionally biased region" description="Polar residues" evidence="1">
    <location>
        <begin position="28"/>
        <end position="44"/>
    </location>
</feature>
<feature type="chain" id="PRO_5031233153" description="Proteophosphoglycan ppg4" evidence="2">
    <location>
        <begin position="21"/>
        <end position="96"/>
    </location>
</feature>
<feature type="compositionally biased region" description="Pro residues" evidence="1">
    <location>
        <begin position="46"/>
        <end position="56"/>
    </location>
</feature>
<evidence type="ECO:0000313" key="5">
    <source>
        <dbReference type="Proteomes" id="UP000517759"/>
    </source>
</evidence>
<accession>A0A7W6AK11</accession>
<reference evidence="3" key="1">
    <citation type="journal article" date="2014" name="Int. J. Syst. Evol. Microbiol.">
        <title>Complete genome of a new Firmicutes species belonging to the dominant human colonic microbiota ('Ruminococcus bicirculans') reveals two chromosomes and a selective capacity to utilize plant glucans.</title>
        <authorList>
            <consortium name="NISC Comparative Sequencing Program"/>
            <person name="Wegmann U."/>
            <person name="Louis P."/>
            <person name="Goesmann A."/>
            <person name="Henrissat B."/>
            <person name="Duncan S.H."/>
            <person name="Flint H.J."/>
        </authorList>
    </citation>
    <scope>NUCLEOTIDE SEQUENCE</scope>
    <source>
        <strain evidence="3">NBRC 107710</strain>
    </source>
</reference>
<evidence type="ECO:0000313" key="3">
    <source>
        <dbReference type="EMBL" id="GLS45394.1"/>
    </source>
</evidence>
<reference evidence="3" key="4">
    <citation type="submission" date="2023-01" db="EMBL/GenBank/DDBJ databases">
        <title>Draft genome sequence of Methylobacterium brachythecii strain NBRC 107710.</title>
        <authorList>
            <person name="Sun Q."/>
            <person name="Mori K."/>
        </authorList>
    </citation>
    <scope>NUCLEOTIDE SEQUENCE</scope>
    <source>
        <strain evidence="3">NBRC 107710</strain>
    </source>
</reference>
<feature type="signal peptide" evidence="2">
    <location>
        <begin position="1"/>
        <end position="20"/>
    </location>
</feature>
<dbReference type="AlphaFoldDB" id="A0A7W6AK11"/>
<evidence type="ECO:0008006" key="7">
    <source>
        <dbReference type="Google" id="ProtNLM"/>
    </source>
</evidence>